<evidence type="ECO:0000256" key="6">
    <source>
        <dbReference type="ARBA" id="ARBA00023315"/>
    </source>
</evidence>
<evidence type="ECO:0000313" key="11">
    <source>
        <dbReference type="Proteomes" id="UP000000643"/>
    </source>
</evidence>
<comment type="function">
    <text evidence="7">Catalyzes the N-acylation of UDP-3-O-acylglucosamine using 3-hydroxyacyl-ACP as the acyl donor. Is involved in the biosynthesis of lipid A, a phosphorylated glycolipid that anchors the lipopolysaccharide to the outer membrane of the cell.</text>
</comment>
<dbReference type="eggNOG" id="COG1044">
    <property type="taxonomic scope" value="Bacteria"/>
</dbReference>
<dbReference type="GO" id="GO:0016410">
    <property type="term" value="F:N-acyltransferase activity"/>
    <property type="evidence" value="ECO:0007669"/>
    <property type="project" value="InterPro"/>
</dbReference>
<keyword evidence="5 7" id="KW-0443">Lipid metabolism</keyword>
<evidence type="ECO:0000259" key="9">
    <source>
        <dbReference type="Pfam" id="PF25087"/>
    </source>
</evidence>
<keyword evidence="1 7" id="KW-0444">Lipid biosynthesis</keyword>
<dbReference type="EC" id="2.3.1.191" evidence="7"/>
<feature type="active site" description="Proton acceptor" evidence="7">
    <location>
        <position position="258"/>
    </location>
</feature>
<dbReference type="GO" id="GO:0009245">
    <property type="term" value="P:lipid A biosynthetic process"/>
    <property type="evidence" value="ECO:0007669"/>
    <property type="project" value="UniProtKB-UniRule"/>
</dbReference>
<dbReference type="PANTHER" id="PTHR43378">
    <property type="entry name" value="UDP-3-O-ACYLGLUCOSAMINE N-ACYLTRANSFERASE"/>
    <property type="match status" value="1"/>
</dbReference>
<evidence type="ECO:0000256" key="2">
    <source>
        <dbReference type="ARBA" id="ARBA00022556"/>
    </source>
</evidence>
<dbReference type="Pfam" id="PF25087">
    <property type="entry name" value="GMPPB_C"/>
    <property type="match status" value="1"/>
</dbReference>
<dbReference type="Pfam" id="PF04613">
    <property type="entry name" value="LpxD"/>
    <property type="match status" value="1"/>
</dbReference>
<dbReference type="AlphaFoldDB" id="A1USE5"/>
<dbReference type="CDD" id="cd03352">
    <property type="entry name" value="LbH_LpxD"/>
    <property type="match status" value="1"/>
</dbReference>
<accession>A1USE5</accession>
<comment type="similarity">
    <text evidence="7">Belongs to the transferase hexapeptide repeat family. LpxD subfamily.</text>
</comment>
<evidence type="ECO:0000256" key="3">
    <source>
        <dbReference type="ARBA" id="ARBA00022679"/>
    </source>
</evidence>
<comment type="catalytic activity">
    <reaction evidence="7">
        <text>a UDP-3-O-[(3R)-3-hydroxyacyl]-alpha-D-glucosamine + a (3R)-hydroxyacyl-[ACP] = a UDP-2-N,3-O-bis[(3R)-3-hydroxyacyl]-alpha-D-glucosamine + holo-[ACP] + H(+)</text>
        <dbReference type="Rhea" id="RHEA:53836"/>
        <dbReference type="Rhea" id="RHEA-COMP:9685"/>
        <dbReference type="Rhea" id="RHEA-COMP:9945"/>
        <dbReference type="ChEBI" id="CHEBI:15378"/>
        <dbReference type="ChEBI" id="CHEBI:64479"/>
        <dbReference type="ChEBI" id="CHEBI:78827"/>
        <dbReference type="ChEBI" id="CHEBI:137740"/>
        <dbReference type="ChEBI" id="CHEBI:137748"/>
        <dbReference type="EC" id="2.3.1.191"/>
    </reaction>
</comment>
<evidence type="ECO:0000256" key="7">
    <source>
        <dbReference type="HAMAP-Rule" id="MF_00523"/>
    </source>
</evidence>
<dbReference type="HAMAP" id="MF_00523">
    <property type="entry name" value="LpxD"/>
    <property type="match status" value="1"/>
</dbReference>
<organism evidence="10 11">
    <name type="scientific">Bartonella bacilliformis (strain ATCC 35685 / KC583 / Herrer 020/F12,63)</name>
    <dbReference type="NCBI Taxonomy" id="360095"/>
    <lineage>
        <taxon>Bacteria</taxon>
        <taxon>Pseudomonadati</taxon>
        <taxon>Pseudomonadota</taxon>
        <taxon>Alphaproteobacteria</taxon>
        <taxon>Hyphomicrobiales</taxon>
        <taxon>Bartonellaceae</taxon>
        <taxon>Bartonella</taxon>
    </lineage>
</organism>
<dbReference type="NCBIfam" id="NF002060">
    <property type="entry name" value="PRK00892.1"/>
    <property type="match status" value="1"/>
</dbReference>
<dbReference type="GO" id="GO:0016020">
    <property type="term" value="C:membrane"/>
    <property type="evidence" value="ECO:0007669"/>
    <property type="project" value="GOC"/>
</dbReference>
<keyword evidence="2 7" id="KW-0441">Lipid A biosynthesis</keyword>
<dbReference type="Gene3D" id="2.160.10.10">
    <property type="entry name" value="Hexapeptide repeat proteins"/>
    <property type="match status" value="1"/>
</dbReference>
<feature type="domain" description="Mannose-1-phosphate guanyltransferase C-terminal" evidence="9">
    <location>
        <begin position="121"/>
        <end position="199"/>
    </location>
</feature>
<dbReference type="InterPro" id="IPR018357">
    <property type="entry name" value="Hexapep_transf_CS"/>
</dbReference>
<sequence length="349" mass="37495">MMADTFFFMPSRRLTVADIVELTGAKLRDPKFSNIVIKTLSSVENAREGSLVFLENQKFSDSLLGSFAAAVFCRSDVVVKIPESIAALVTQTPQRDFAQIGRILFPDSVKPMPWFGQKEISPHAHIHPSAKIEHDVCIEAGAIIGKNVEIGAGTLVSSTAVIGENCRIGRECYIAPRVTIQYSLIGDKVRLHPGVCIGQDGFGYVSGAFGIEKIPQLGRVIIQDGVEIGANTTVDRGTFEDTIIGEGSKIDNLVQIAHNVKIGRYCLIAAQCGIAGSTSIGDMSRLGGSVGVVDHVTIGEGVQIAAGSGVMSDIPDGEKWGGSPAQPFKKWFREMVALRNIGQVKREKR</sequence>
<evidence type="ECO:0000256" key="5">
    <source>
        <dbReference type="ARBA" id="ARBA00023098"/>
    </source>
</evidence>
<gene>
    <name evidence="7 10" type="primary">lpxD</name>
    <name evidence="10" type="ordered locus">BARBAKC583_0590</name>
</gene>
<keyword evidence="3 7" id="KW-0808">Transferase</keyword>
<dbReference type="HOGENOM" id="CLU_049865_0_0_5"/>
<comment type="subunit">
    <text evidence="7">Homotrimer.</text>
</comment>
<dbReference type="Gene3D" id="3.40.1390.10">
    <property type="entry name" value="MurE/MurF, N-terminal domain"/>
    <property type="match status" value="1"/>
</dbReference>
<evidence type="ECO:0000313" key="10">
    <source>
        <dbReference type="EMBL" id="ABM44658.1"/>
    </source>
</evidence>
<reference evidence="10 11" key="1">
    <citation type="submission" date="2006-12" db="EMBL/GenBank/DDBJ databases">
        <authorList>
            <person name="Hendrix L."/>
            <person name="Mohamoud Y."/>
            <person name="Radune D."/>
            <person name="Shvartsbeyn A."/>
            <person name="Daugherty S."/>
            <person name="Dodson R."/>
            <person name="Durkin A.S."/>
            <person name="Harkins D."/>
            <person name="Huot H."/>
            <person name="Kothari S.P."/>
            <person name="Madupu R."/>
            <person name="Li J."/>
            <person name="Nelson W.C."/>
            <person name="Shrivastava S."/>
            <person name="Giglio M.G."/>
            <person name="Haft D."/>
            <person name="Selengut J."/>
            <person name="Fraser-Ligget C."/>
            <person name="Seshadri R."/>
        </authorList>
    </citation>
    <scope>NUCLEOTIDE SEQUENCE [LARGE SCALE GENOMIC DNA]</scope>
    <source>
        <strain evidence="11">ATCC 35685 / NCTC 12138 / KC583</strain>
    </source>
</reference>
<evidence type="ECO:0000256" key="1">
    <source>
        <dbReference type="ARBA" id="ARBA00022516"/>
    </source>
</evidence>
<feature type="domain" description="UDP-3-O-[3-hydroxymyristoyl] glucosamine N-acyltransferase non-repeat region" evidence="8">
    <location>
        <begin position="34"/>
        <end position="101"/>
    </location>
</feature>
<evidence type="ECO:0000256" key="4">
    <source>
        <dbReference type="ARBA" id="ARBA00022737"/>
    </source>
</evidence>
<dbReference type="InterPro" id="IPR020573">
    <property type="entry name" value="UDP_GlcNAc_AcTrfase_non-rep"/>
</dbReference>
<keyword evidence="6 7" id="KW-0012">Acyltransferase</keyword>
<dbReference type="Proteomes" id="UP000000643">
    <property type="component" value="Chromosome"/>
</dbReference>
<dbReference type="STRING" id="360095.BARBAKC583_0590"/>
<comment type="pathway">
    <text evidence="7">Bacterial outer membrane biogenesis; LPS lipid A biosynthesis.</text>
</comment>
<dbReference type="UniPathway" id="UPA00973"/>
<protein>
    <recommendedName>
        <fullName evidence="7">UDP-3-O-acylglucosamine N-acyltransferase</fullName>
        <ecNumber evidence="7">2.3.1.191</ecNumber>
    </recommendedName>
</protein>
<dbReference type="Pfam" id="PF00132">
    <property type="entry name" value="Hexapep"/>
    <property type="match status" value="1"/>
</dbReference>
<dbReference type="GO" id="GO:0103118">
    <property type="term" value="F:UDP-3-O-[(3R)-3-hydroxyacyl]-glucosamine N-acyltransferase activity"/>
    <property type="evidence" value="ECO:0007669"/>
    <property type="project" value="UniProtKB-EC"/>
</dbReference>
<keyword evidence="4 7" id="KW-0677">Repeat</keyword>
<dbReference type="EMBL" id="CP000524">
    <property type="protein sequence ID" value="ABM44658.1"/>
    <property type="molecule type" value="Genomic_DNA"/>
</dbReference>
<dbReference type="SUPFAM" id="SSF51161">
    <property type="entry name" value="Trimeric LpxA-like enzymes"/>
    <property type="match status" value="1"/>
</dbReference>
<dbReference type="NCBIfam" id="TIGR01853">
    <property type="entry name" value="lipid_A_lpxD"/>
    <property type="match status" value="1"/>
</dbReference>
<proteinExistence type="inferred from homology"/>
<dbReference type="InterPro" id="IPR001451">
    <property type="entry name" value="Hexapep"/>
</dbReference>
<evidence type="ECO:0000259" key="8">
    <source>
        <dbReference type="Pfam" id="PF04613"/>
    </source>
</evidence>
<name>A1USE5_BARBK</name>
<dbReference type="InterPro" id="IPR056729">
    <property type="entry name" value="GMPPB_C"/>
</dbReference>
<dbReference type="PANTHER" id="PTHR43378:SF2">
    <property type="entry name" value="UDP-3-O-ACYLGLUCOSAMINE N-ACYLTRANSFERASE 1, MITOCHONDRIAL-RELATED"/>
    <property type="match status" value="1"/>
</dbReference>
<dbReference type="PROSITE" id="PS00101">
    <property type="entry name" value="HEXAPEP_TRANSFERASES"/>
    <property type="match status" value="1"/>
</dbReference>
<dbReference type="InterPro" id="IPR011004">
    <property type="entry name" value="Trimer_LpxA-like_sf"/>
</dbReference>
<dbReference type="KEGG" id="bbk:BARBAKC583_0590"/>
<dbReference type="InterPro" id="IPR007691">
    <property type="entry name" value="LpxD"/>
</dbReference>